<proteinExistence type="predicted"/>
<dbReference type="EC" id="1.7.2.5" evidence="2"/>
<dbReference type="SUPFAM" id="SSF81442">
    <property type="entry name" value="Cytochrome c oxidase subunit I-like"/>
    <property type="match status" value="1"/>
</dbReference>
<dbReference type="InterPro" id="IPR036927">
    <property type="entry name" value="Cyt_c_oxase-like_su1_sf"/>
</dbReference>
<evidence type="ECO:0000313" key="2">
    <source>
        <dbReference type="EMBL" id="EQD44030.1"/>
    </source>
</evidence>
<dbReference type="Gene3D" id="1.20.210.10">
    <property type="entry name" value="Cytochrome c oxidase-like, subunit I domain"/>
    <property type="match status" value="1"/>
</dbReference>
<name>T1APM1_9ZZZZ</name>
<dbReference type="EMBL" id="AUZY01009005">
    <property type="protein sequence ID" value="EQD44030.1"/>
    <property type="molecule type" value="Genomic_DNA"/>
</dbReference>
<evidence type="ECO:0000256" key="1">
    <source>
        <dbReference type="SAM" id="Phobius"/>
    </source>
</evidence>
<keyword evidence="2" id="KW-0560">Oxidoreductase</keyword>
<gene>
    <name evidence="2" type="ORF">B1B_13668</name>
</gene>
<dbReference type="GO" id="GO:0016966">
    <property type="term" value="F:nitric oxide reductase activity"/>
    <property type="evidence" value="ECO:0007669"/>
    <property type="project" value="UniProtKB-EC"/>
</dbReference>
<feature type="non-terminal residue" evidence="2">
    <location>
        <position position="96"/>
    </location>
</feature>
<keyword evidence="1" id="KW-0812">Transmembrane</keyword>
<dbReference type="AlphaFoldDB" id="T1APM1"/>
<feature type="transmembrane region" description="Helical" evidence="1">
    <location>
        <begin position="6"/>
        <end position="26"/>
    </location>
</feature>
<reference evidence="2" key="1">
    <citation type="submission" date="2013-08" db="EMBL/GenBank/DDBJ databases">
        <authorList>
            <person name="Mendez C."/>
            <person name="Richter M."/>
            <person name="Ferrer M."/>
            <person name="Sanchez J."/>
        </authorList>
    </citation>
    <scope>NUCLEOTIDE SEQUENCE</scope>
</reference>
<accession>T1APM1</accession>
<feature type="transmembrane region" description="Helical" evidence="1">
    <location>
        <begin position="47"/>
        <end position="69"/>
    </location>
</feature>
<protein>
    <submittedName>
        <fullName evidence="2">Cytochrome c oxidase subunit I</fullName>
        <ecNumber evidence="2">1.7.2.5</ecNumber>
    </submittedName>
</protein>
<reference evidence="2" key="2">
    <citation type="journal article" date="2014" name="ISME J.">
        <title>Microbial stratification in low pH oxic and suboxic macroscopic growths along an acid mine drainage.</title>
        <authorList>
            <person name="Mendez-Garcia C."/>
            <person name="Mesa V."/>
            <person name="Sprenger R.R."/>
            <person name="Richter M."/>
            <person name="Diez M.S."/>
            <person name="Solano J."/>
            <person name="Bargiela R."/>
            <person name="Golyshina O.V."/>
            <person name="Manteca A."/>
            <person name="Ramos J.L."/>
            <person name="Gallego J.R."/>
            <person name="Llorente I."/>
            <person name="Martins Dos Santos V.A."/>
            <person name="Jensen O.N."/>
            <person name="Pelaez A.I."/>
            <person name="Sanchez J."/>
            <person name="Ferrer M."/>
        </authorList>
    </citation>
    <scope>NUCLEOTIDE SEQUENCE</scope>
</reference>
<sequence>MDATTTYIVIGLISAFTAFAVIFLSYQGSWFVRKAKLWMFTTDHKRIGLMYIATGITFFFIGGIYAVLIRTDLGFVQGLGLDPQTTLGITPDVYST</sequence>
<keyword evidence="1" id="KW-1133">Transmembrane helix</keyword>
<organism evidence="2">
    <name type="scientific">mine drainage metagenome</name>
    <dbReference type="NCBI Taxonomy" id="410659"/>
    <lineage>
        <taxon>unclassified sequences</taxon>
        <taxon>metagenomes</taxon>
        <taxon>ecological metagenomes</taxon>
    </lineage>
</organism>
<comment type="caution">
    <text evidence="2">The sequence shown here is derived from an EMBL/GenBank/DDBJ whole genome shotgun (WGS) entry which is preliminary data.</text>
</comment>
<keyword evidence="1" id="KW-0472">Membrane</keyword>